<evidence type="ECO:0000256" key="1">
    <source>
        <dbReference type="ARBA" id="ARBA00003565"/>
    </source>
</evidence>
<keyword evidence="5" id="KW-1185">Reference proteome</keyword>
<comment type="caution">
    <text evidence="4">The sequence shown here is derived from an EMBL/GenBank/DDBJ whole genome shotgun (WGS) entry which is preliminary data.</text>
</comment>
<dbReference type="Pfam" id="PF13462">
    <property type="entry name" value="Thioredoxin_4"/>
    <property type="match status" value="1"/>
</dbReference>
<name>A0ABS5R5P8_9HYPH</name>
<protein>
    <submittedName>
        <fullName evidence="4">Thioredoxin domain-containing protein</fullName>
    </submittedName>
</protein>
<comment type="function">
    <text evidence="1">May be required for disulfide bond formation in some proteins.</text>
</comment>
<evidence type="ECO:0000313" key="5">
    <source>
        <dbReference type="Proteomes" id="UP001166585"/>
    </source>
</evidence>
<dbReference type="PANTHER" id="PTHR13887">
    <property type="entry name" value="GLUTATHIONE S-TRANSFERASE KAPPA"/>
    <property type="match status" value="1"/>
</dbReference>
<reference evidence="4" key="1">
    <citation type="submission" date="2021-05" db="EMBL/GenBank/DDBJ databases">
        <authorList>
            <person name="Sun Q."/>
            <person name="Inoue M."/>
        </authorList>
    </citation>
    <scope>NUCLEOTIDE SEQUENCE</scope>
    <source>
        <strain evidence="4">VKM B-3255</strain>
    </source>
</reference>
<feature type="domain" description="Thioredoxin" evidence="3">
    <location>
        <begin position="1"/>
        <end position="172"/>
    </location>
</feature>
<gene>
    <name evidence="4" type="ORF">KIP89_07780</name>
</gene>
<organism evidence="4 5">
    <name type="scientific">Ancylobacter radicis</name>
    <dbReference type="NCBI Taxonomy" id="2836179"/>
    <lineage>
        <taxon>Bacteria</taxon>
        <taxon>Pseudomonadati</taxon>
        <taxon>Pseudomonadota</taxon>
        <taxon>Alphaproteobacteria</taxon>
        <taxon>Hyphomicrobiales</taxon>
        <taxon>Xanthobacteraceae</taxon>
        <taxon>Ancylobacter</taxon>
    </lineage>
</organism>
<dbReference type="Gene3D" id="3.40.30.10">
    <property type="entry name" value="Glutaredoxin"/>
    <property type="match status" value="1"/>
</dbReference>
<comment type="similarity">
    <text evidence="2">Belongs to the thioredoxin family. DsbA subfamily.</text>
</comment>
<dbReference type="RefSeq" id="WP_213754824.1">
    <property type="nucleotide sequence ID" value="NZ_JAHCQH010000015.1"/>
</dbReference>
<dbReference type="InterPro" id="IPR012336">
    <property type="entry name" value="Thioredoxin-like_fold"/>
</dbReference>
<dbReference type="InterPro" id="IPR013766">
    <property type="entry name" value="Thioredoxin_domain"/>
</dbReference>
<sequence>MSLTPAVGPHDHSEGLPDAPVTLVEYGDYECPYCGEAYPELKAVQRLMGDRLRFVFRNFPLTEAHPHAAHAAAMAEAAAGIGKFWEMHDMLYEHQGALDDRSLTRYGTIVGLTMGQIEQALSGAHDEVLRRDFMSGLRSGVNGTPALFINGQRYDGSRDADSLVEVLRAVARDVA</sequence>
<dbReference type="PANTHER" id="PTHR13887:SF55">
    <property type="entry name" value="SLR0313 PROTEIN"/>
    <property type="match status" value="1"/>
</dbReference>
<dbReference type="PROSITE" id="PS51352">
    <property type="entry name" value="THIOREDOXIN_2"/>
    <property type="match status" value="1"/>
</dbReference>
<proteinExistence type="inferred from homology"/>
<dbReference type="Proteomes" id="UP001166585">
    <property type="component" value="Unassembled WGS sequence"/>
</dbReference>
<dbReference type="SUPFAM" id="SSF52833">
    <property type="entry name" value="Thioredoxin-like"/>
    <property type="match status" value="1"/>
</dbReference>
<evidence type="ECO:0000256" key="2">
    <source>
        <dbReference type="ARBA" id="ARBA00005791"/>
    </source>
</evidence>
<dbReference type="EMBL" id="JAHCQH010000015">
    <property type="protein sequence ID" value="MBS9477003.1"/>
    <property type="molecule type" value="Genomic_DNA"/>
</dbReference>
<evidence type="ECO:0000313" key="4">
    <source>
        <dbReference type="EMBL" id="MBS9477003.1"/>
    </source>
</evidence>
<evidence type="ECO:0000259" key="3">
    <source>
        <dbReference type="PROSITE" id="PS51352"/>
    </source>
</evidence>
<accession>A0ABS5R5P8</accession>
<dbReference type="InterPro" id="IPR036249">
    <property type="entry name" value="Thioredoxin-like_sf"/>
</dbReference>